<organism evidence="3 4">
    <name type="scientific">Gymnopilus dilepis</name>
    <dbReference type="NCBI Taxonomy" id="231916"/>
    <lineage>
        <taxon>Eukaryota</taxon>
        <taxon>Fungi</taxon>
        <taxon>Dikarya</taxon>
        <taxon>Basidiomycota</taxon>
        <taxon>Agaricomycotina</taxon>
        <taxon>Agaricomycetes</taxon>
        <taxon>Agaricomycetidae</taxon>
        <taxon>Agaricales</taxon>
        <taxon>Agaricineae</taxon>
        <taxon>Hymenogastraceae</taxon>
        <taxon>Gymnopilus</taxon>
    </lineage>
</organism>
<dbReference type="PROSITE" id="PS50076">
    <property type="entry name" value="DNAJ_2"/>
    <property type="match status" value="1"/>
</dbReference>
<dbReference type="InterPro" id="IPR051100">
    <property type="entry name" value="DnaJ_subfamily_B/C"/>
</dbReference>
<gene>
    <name evidence="3" type="ORF">CVT26_005656</name>
</gene>
<sequence>MEGNKDEAQRCLGIARRHLDSENYASARKFCLKSIALFETPDATKLLELINRAEGLSTSKANGNGEPSSSNSTTEEHPSAAGMKHRHTQPKANGNGTAGGMGGEKREYTAEQANLVKRVRSCKVTEYYEILAVKKDCDDAEIKKAYRKLALALHPDKNGAPGADEAFKLVSKAFQVLSDPQKRAVYDSGSDPEDRFGRMSSDSGFASNGAARFDGELSPEDLFNMFFGGGGGGFGPGFGPGFATSFGAGGP</sequence>
<reference evidence="3 4" key="1">
    <citation type="journal article" date="2018" name="Evol. Lett.">
        <title>Horizontal gene cluster transfer increased hallucinogenic mushroom diversity.</title>
        <authorList>
            <person name="Reynolds H.T."/>
            <person name="Vijayakumar V."/>
            <person name="Gluck-Thaler E."/>
            <person name="Korotkin H.B."/>
            <person name="Matheny P.B."/>
            <person name="Slot J.C."/>
        </authorList>
    </citation>
    <scope>NUCLEOTIDE SEQUENCE [LARGE SCALE GENOMIC DNA]</scope>
    <source>
        <strain evidence="3 4">SRW20</strain>
    </source>
</reference>
<dbReference type="InterPro" id="IPR036869">
    <property type="entry name" value="J_dom_sf"/>
</dbReference>
<feature type="domain" description="J" evidence="2">
    <location>
        <begin position="126"/>
        <end position="190"/>
    </location>
</feature>
<evidence type="ECO:0000313" key="3">
    <source>
        <dbReference type="EMBL" id="PPQ96269.1"/>
    </source>
</evidence>
<evidence type="ECO:0000313" key="4">
    <source>
        <dbReference type="Proteomes" id="UP000284706"/>
    </source>
</evidence>
<keyword evidence="4" id="KW-1185">Reference proteome</keyword>
<name>A0A409XZV2_9AGAR</name>
<protein>
    <recommendedName>
        <fullName evidence="2">J domain-containing protein</fullName>
    </recommendedName>
</protein>
<dbReference type="InParanoid" id="A0A409XZV2"/>
<dbReference type="PROSITE" id="PS00636">
    <property type="entry name" value="DNAJ_1"/>
    <property type="match status" value="1"/>
</dbReference>
<dbReference type="InterPro" id="IPR001623">
    <property type="entry name" value="DnaJ_domain"/>
</dbReference>
<dbReference type="SUPFAM" id="SSF46565">
    <property type="entry name" value="Chaperone J-domain"/>
    <property type="match status" value="1"/>
</dbReference>
<evidence type="ECO:0000256" key="1">
    <source>
        <dbReference type="SAM" id="MobiDB-lite"/>
    </source>
</evidence>
<proteinExistence type="predicted"/>
<dbReference type="InterPro" id="IPR018253">
    <property type="entry name" value="DnaJ_domain_CS"/>
</dbReference>
<feature type="region of interest" description="Disordered" evidence="1">
    <location>
        <begin position="57"/>
        <end position="104"/>
    </location>
</feature>
<dbReference type="SMART" id="SM00271">
    <property type="entry name" value="DnaJ"/>
    <property type="match status" value="1"/>
</dbReference>
<dbReference type="GO" id="GO:0005789">
    <property type="term" value="C:endoplasmic reticulum membrane"/>
    <property type="evidence" value="ECO:0007669"/>
    <property type="project" value="TreeGrafter"/>
</dbReference>
<dbReference type="OrthoDB" id="1507364at2759"/>
<dbReference type="STRING" id="231916.A0A409XZV2"/>
<dbReference type="FunFam" id="1.10.287.110:FF:000070">
    <property type="entry name" value="Endoplasmic reticulum protein, putative"/>
    <property type="match status" value="1"/>
</dbReference>
<dbReference type="PANTHER" id="PTHR43908">
    <property type="entry name" value="AT29763P-RELATED"/>
    <property type="match status" value="1"/>
</dbReference>
<dbReference type="Gene3D" id="1.10.287.110">
    <property type="entry name" value="DnaJ domain"/>
    <property type="match status" value="1"/>
</dbReference>
<dbReference type="CDD" id="cd06257">
    <property type="entry name" value="DnaJ"/>
    <property type="match status" value="1"/>
</dbReference>
<accession>A0A409XZV2</accession>
<dbReference type="Pfam" id="PF00226">
    <property type="entry name" value="DnaJ"/>
    <property type="match status" value="1"/>
</dbReference>
<comment type="caution">
    <text evidence="3">The sequence shown here is derived from an EMBL/GenBank/DDBJ whole genome shotgun (WGS) entry which is preliminary data.</text>
</comment>
<dbReference type="FunCoup" id="A0A409XZV2">
    <property type="interactions" value="392"/>
</dbReference>
<dbReference type="Proteomes" id="UP000284706">
    <property type="component" value="Unassembled WGS sequence"/>
</dbReference>
<dbReference type="GO" id="GO:0030544">
    <property type="term" value="F:Hsp70 protein binding"/>
    <property type="evidence" value="ECO:0007669"/>
    <property type="project" value="TreeGrafter"/>
</dbReference>
<dbReference type="GO" id="GO:0071218">
    <property type="term" value="P:cellular response to misfolded protein"/>
    <property type="evidence" value="ECO:0007669"/>
    <property type="project" value="TreeGrafter"/>
</dbReference>
<feature type="compositionally biased region" description="Polar residues" evidence="1">
    <location>
        <begin position="57"/>
        <end position="73"/>
    </location>
</feature>
<evidence type="ECO:0000259" key="2">
    <source>
        <dbReference type="PROSITE" id="PS50076"/>
    </source>
</evidence>
<dbReference type="AlphaFoldDB" id="A0A409XZV2"/>
<dbReference type="PRINTS" id="PR00625">
    <property type="entry name" value="JDOMAIN"/>
</dbReference>
<feature type="non-terminal residue" evidence="3">
    <location>
        <position position="251"/>
    </location>
</feature>
<dbReference type="PANTHER" id="PTHR43908:SF3">
    <property type="entry name" value="AT29763P-RELATED"/>
    <property type="match status" value="1"/>
</dbReference>
<dbReference type="EMBL" id="NHYE01001384">
    <property type="protein sequence ID" value="PPQ96269.1"/>
    <property type="molecule type" value="Genomic_DNA"/>
</dbReference>